<feature type="signal peptide" evidence="1">
    <location>
        <begin position="1"/>
        <end position="15"/>
    </location>
</feature>
<keyword evidence="3" id="KW-1185">Reference proteome</keyword>
<sequence>MWTMVVMMQLATISAQSIQNQNWGSGTKNGNSYGSSVNQKSKNHLSSYSAYTSFPSYQDTTKPTIGYGFIPRHPIPGYSPTPPEQGLTTQSSEEMRDFQIQRNAIPACLRYMKPYGQRFRKSSRNLGILQVNIDFMDLKKISRLTKFVDDCAEAHISGSRSAPVVHCPTICVSLYETPNIGGFRIQGHIRGCMSDILLNGFHQSIVCWYRWMHRDSCRTYRKRELFKLSGIEDDSTIEVCTCYADFCNGHSTGVSVTFTMLIAPILIALTQALF</sequence>
<dbReference type="PANTHER" id="PTHR34722:SF1">
    <property type="entry name" value="HOMOLOG OF ODR-2 (TWO)"/>
    <property type="match status" value="1"/>
</dbReference>
<evidence type="ECO:0000313" key="2">
    <source>
        <dbReference type="EMBL" id="PAV91780.1"/>
    </source>
</evidence>
<feature type="chain" id="PRO_5012787777" evidence="1">
    <location>
        <begin position="16"/>
        <end position="274"/>
    </location>
</feature>
<dbReference type="GO" id="GO:0043025">
    <property type="term" value="C:neuronal cell body"/>
    <property type="evidence" value="ECO:0007669"/>
    <property type="project" value="TreeGrafter"/>
</dbReference>
<reference evidence="2 3" key="1">
    <citation type="journal article" date="2017" name="Curr. Biol.">
        <title>Genome architecture and evolution of a unichromosomal asexual nematode.</title>
        <authorList>
            <person name="Fradin H."/>
            <person name="Zegar C."/>
            <person name="Gutwein M."/>
            <person name="Lucas J."/>
            <person name="Kovtun M."/>
            <person name="Corcoran D."/>
            <person name="Baugh L.R."/>
            <person name="Kiontke K."/>
            <person name="Gunsalus K."/>
            <person name="Fitch D.H."/>
            <person name="Piano F."/>
        </authorList>
    </citation>
    <scope>NUCLEOTIDE SEQUENCE [LARGE SCALE GENOMIC DNA]</scope>
    <source>
        <strain evidence="2">PF1309</strain>
    </source>
</reference>
<dbReference type="EMBL" id="LIAE01006291">
    <property type="protein sequence ID" value="PAV91780.1"/>
    <property type="molecule type" value="Genomic_DNA"/>
</dbReference>
<dbReference type="GO" id="GO:0030424">
    <property type="term" value="C:axon"/>
    <property type="evidence" value="ECO:0007669"/>
    <property type="project" value="TreeGrafter"/>
</dbReference>
<keyword evidence="1" id="KW-0732">Signal</keyword>
<dbReference type="InterPro" id="IPR010558">
    <property type="entry name" value="Ly-6-related"/>
</dbReference>
<proteinExistence type="predicted"/>
<dbReference type="GO" id="GO:1990834">
    <property type="term" value="P:response to odorant"/>
    <property type="evidence" value="ECO:0007669"/>
    <property type="project" value="TreeGrafter"/>
</dbReference>
<evidence type="ECO:0000313" key="3">
    <source>
        <dbReference type="Proteomes" id="UP000218231"/>
    </source>
</evidence>
<dbReference type="AlphaFoldDB" id="A0A2A2M025"/>
<evidence type="ECO:0000256" key="1">
    <source>
        <dbReference type="SAM" id="SignalP"/>
    </source>
</evidence>
<accession>A0A2A2M025</accession>
<name>A0A2A2M025_9BILA</name>
<dbReference type="PANTHER" id="PTHR34722">
    <property type="entry name" value="HOMOLOG OF ODR-2 (TWO)-RELATED"/>
    <property type="match status" value="1"/>
</dbReference>
<dbReference type="OrthoDB" id="5824333at2759"/>
<dbReference type="Pfam" id="PF06579">
    <property type="entry name" value="Ly-6_related"/>
    <property type="match status" value="1"/>
</dbReference>
<protein>
    <submittedName>
        <fullName evidence="2">Uncharacterized protein</fullName>
    </submittedName>
</protein>
<organism evidence="2 3">
    <name type="scientific">Diploscapter pachys</name>
    <dbReference type="NCBI Taxonomy" id="2018661"/>
    <lineage>
        <taxon>Eukaryota</taxon>
        <taxon>Metazoa</taxon>
        <taxon>Ecdysozoa</taxon>
        <taxon>Nematoda</taxon>
        <taxon>Chromadorea</taxon>
        <taxon>Rhabditida</taxon>
        <taxon>Rhabditina</taxon>
        <taxon>Rhabditomorpha</taxon>
        <taxon>Rhabditoidea</taxon>
        <taxon>Rhabditidae</taxon>
        <taxon>Diploscapter</taxon>
    </lineage>
</organism>
<comment type="caution">
    <text evidence="2">The sequence shown here is derived from an EMBL/GenBank/DDBJ whole genome shotgun (WGS) entry which is preliminary data.</text>
</comment>
<dbReference type="STRING" id="2018661.A0A2A2M025"/>
<gene>
    <name evidence="2" type="ORF">WR25_24324</name>
</gene>
<dbReference type="Proteomes" id="UP000218231">
    <property type="component" value="Unassembled WGS sequence"/>
</dbReference>
<dbReference type="GO" id="GO:0042048">
    <property type="term" value="P:olfactory behavior"/>
    <property type="evidence" value="ECO:0007669"/>
    <property type="project" value="TreeGrafter"/>
</dbReference>